<accession>A0A511D0S8</accession>
<keyword evidence="4" id="KW-1003">Cell membrane</keyword>
<evidence type="ECO:0000256" key="9">
    <source>
        <dbReference type="ARBA" id="ARBA00022989"/>
    </source>
</evidence>
<keyword evidence="14" id="KW-1185">Reference proteome</keyword>
<dbReference type="GO" id="GO:0070069">
    <property type="term" value="C:cytochrome complex"/>
    <property type="evidence" value="ECO:0007669"/>
    <property type="project" value="InterPro"/>
</dbReference>
<evidence type="ECO:0000256" key="2">
    <source>
        <dbReference type="ARBA" id="ARBA00009819"/>
    </source>
</evidence>
<evidence type="ECO:0000256" key="3">
    <source>
        <dbReference type="ARBA" id="ARBA00022448"/>
    </source>
</evidence>
<dbReference type="STRING" id="1123024.GCA_000423625_03737"/>
<name>A0A511D0S8_9PSEU</name>
<evidence type="ECO:0000313" key="14">
    <source>
        <dbReference type="Proteomes" id="UP000321328"/>
    </source>
</evidence>
<dbReference type="PANTHER" id="PTHR30365">
    <property type="entry name" value="CYTOCHROME D UBIQUINOL OXIDASE"/>
    <property type="match status" value="1"/>
</dbReference>
<keyword evidence="11 12" id="KW-0472">Membrane</keyword>
<dbReference type="GO" id="GO:0020037">
    <property type="term" value="F:heme binding"/>
    <property type="evidence" value="ECO:0007669"/>
    <property type="project" value="TreeGrafter"/>
</dbReference>
<sequence length="102" mass="11091">MPRVLSFMATGSFDGEVEGINDLQAAAEQTHGPGDYRPNIPVSCWSFRLMIGFGLLAGLISVLGLWFTRRRARSVPRWFYPAAVAGLITPFACSPCSTAPSR</sequence>
<organism evidence="13 14">
    <name type="scientific">Pseudonocardia asaccharolytica DSM 44247 = NBRC 16224</name>
    <dbReference type="NCBI Taxonomy" id="1123024"/>
    <lineage>
        <taxon>Bacteria</taxon>
        <taxon>Bacillati</taxon>
        <taxon>Actinomycetota</taxon>
        <taxon>Actinomycetes</taxon>
        <taxon>Pseudonocardiales</taxon>
        <taxon>Pseudonocardiaceae</taxon>
        <taxon>Pseudonocardia</taxon>
    </lineage>
</organism>
<feature type="transmembrane region" description="Helical" evidence="12">
    <location>
        <begin position="45"/>
        <end position="67"/>
    </location>
</feature>
<dbReference type="PANTHER" id="PTHR30365:SF15">
    <property type="entry name" value="CYTOCHROME BD UBIQUINOL OXIDASE SUBUNIT 1"/>
    <property type="match status" value="1"/>
</dbReference>
<reference evidence="13 14" key="1">
    <citation type="submission" date="2019-07" db="EMBL/GenBank/DDBJ databases">
        <title>Whole genome shotgun sequence of Pseudonocardia asaccharolytica NBRC 16224.</title>
        <authorList>
            <person name="Hosoyama A."/>
            <person name="Uohara A."/>
            <person name="Ohji S."/>
            <person name="Ichikawa N."/>
        </authorList>
    </citation>
    <scope>NUCLEOTIDE SEQUENCE [LARGE SCALE GENOMIC DNA]</scope>
    <source>
        <strain evidence="13 14">NBRC 16224</strain>
    </source>
</reference>
<dbReference type="EMBL" id="BJVI01000016">
    <property type="protein sequence ID" value="GEL18133.1"/>
    <property type="molecule type" value="Genomic_DNA"/>
</dbReference>
<dbReference type="InterPro" id="IPR002585">
    <property type="entry name" value="Cyt-d_ubiquinol_oxidase_su_1"/>
</dbReference>
<keyword evidence="9 12" id="KW-1133">Transmembrane helix</keyword>
<evidence type="ECO:0000313" key="13">
    <source>
        <dbReference type="EMBL" id="GEL18133.1"/>
    </source>
</evidence>
<dbReference type="GO" id="GO:0016682">
    <property type="term" value="F:oxidoreductase activity, acting on diphenols and related substances as donors, oxygen as acceptor"/>
    <property type="evidence" value="ECO:0007669"/>
    <property type="project" value="TreeGrafter"/>
</dbReference>
<dbReference type="AlphaFoldDB" id="A0A511D0S8"/>
<comment type="caution">
    <text evidence="13">The sequence shown here is derived from an EMBL/GenBank/DDBJ whole genome shotgun (WGS) entry which is preliminary data.</text>
</comment>
<evidence type="ECO:0000256" key="1">
    <source>
        <dbReference type="ARBA" id="ARBA00004651"/>
    </source>
</evidence>
<evidence type="ECO:0000256" key="5">
    <source>
        <dbReference type="ARBA" id="ARBA00022617"/>
    </source>
</evidence>
<dbReference type="GO" id="GO:0005886">
    <property type="term" value="C:plasma membrane"/>
    <property type="evidence" value="ECO:0007669"/>
    <property type="project" value="UniProtKB-SubCell"/>
</dbReference>
<dbReference type="GO" id="GO:0046872">
    <property type="term" value="F:metal ion binding"/>
    <property type="evidence" value="ECO:0007669"/>
    <property type="project" value="UniProtKB-KW"/>
</dbReference>
<protein>
    <submittedName>
        <fullName evidence="13">Uncharacterized protein</fullName>
    </submittedName>
</protein>
<keyword evidence="3" id="KW-0813">Transport</keyword>
<gene>
    <name evidence="13" type="ORF">PA7_19700</name>
</gene>
<keyword evidence="8" id="KW-0249">Electron transport</keyword>
<proteinExistence type="inferred from homology"/>
<evidence type="ECO:0000256" key="8">
    <source>
        <dbReference type="ARBA" id="ARBA00022982"/>
    </source>
</evidence>
<evidence type="ECO:0000256" key="10">
    <source>
        <dbReference type="ARBA" id="ARBA00023004"/>
    </source>
</evidence>
<keyword evidence="7" id="KW-0479">Metal-binding</keyword>
<dbReference type="Proteomes" id="UP000321328">
    <property type="component" value="Unassembled WGS sequence"/>
</dbReference>
<comment type="similarity">
    <text evidence="2">Belongs to the cytochrome ubiquinol oxidase subunit 1 family.</text>
</comment>
<evidence type="ECO:0000256" key="7">
    <source>
        <dbReference type="ARBA" id="ARBA00022723"/>
    </source>
</evidence>
<dbReference type="GO" id="GO:0019646">
    <property type="term" value="P:aerobic electron transport chain"/>
    <property type="evidence" value="ECO:0007669"/>
    <property type="project" value="InterPro"/>
</dbReference>
<keyword evidence="6 12" id="KW-0812">Transmembrane</keyword>
<keyword evidence="5" id="KW-0349">Heme</keyword>
<evidence type="ECO:0000256" key="6">
    <source>
        <dbReference type="ARBA" id="ARBA00022692"/>
    </source>
</evidence>
<dbReference type="GO" id="GO:0009055">
    <property type="term" value="F:electron transfer activity"/>
    <property type="evidence" value="ECO:0007669"/>
    <property type="project" value="InterPro"/>
</dbReference>
<dbReference type="Pfam" id="PF01654">
    <property type="entry name" value="Cyt_bd_oxida_I"/>
    <property type="match status" value="1"/>
</dbReference>
<evidence type="ECO:0000256" key="11">
    <source>
        <dbReference type="ARBA" id="ARBA00023136"/>
    </source>
</evidence>
<evidence type="ECO:0000256" key="12">
    <source>
        <dbReference type="SAM" id="Phobius"/>
    </source>
</evidence>
<keyword evidence="10" id="KW-0408">Iron</keyword>
<evidence type="ECO:0000256" key="4">
    <source>
        <dbReference type="ARBA" id="ARBA00022475"/>
    </source>
</evidence>
<comment type="subcellular location">
    <subcellularLocation>
        <location evidence="1">Cell membrane</location>
        <topology evidence="1">Multi-pass membrane protein</topology>
    </subcellularLocation>
</comment>